<proteinExistence type="predicted"/>
<organism evidence="2 3">
    <name type="scientific">Leptospira stimsonii</name>
    <dbReference type="NCBI Taxonomy" id="2202203"/>
    <lineage>
        <taxon>Bacteria</taxon>
        <taxon>Pseudomonadati</taxon>
        <taxon>Spirochaetota</taxon>
        <taxon>Spirochaetia</taxon>
        <taxon>Leptospirales</taxon>
        <taxon>Leptospiraceae</taxon>
        <taxon>Leptospira</taxon>
    </lineage>
</organism>
<reference evidence="3" key="1">
    <citation type="submission" date="2018-05" db="EMBL/GenBank/DDBJ databases">
        <title>Leptospira yasudae sp. nov. and Leptospira stimsonii sp. nov., two pathogenic species of the genus Leptospira isolated from environmental sources.</title>
        <authorList>
            <person name="Casanovas-Massana A."/>
            <person name="Hamond C."/>
            <person name="Santos L.A."/>
            <person name="Hacker K.P."/>
            <person name="Balassiano I."/>
            <person name="Medeiros M.A."/>
            <person name="Reis M.G."/>
            <person name="Ko A.I."/>
            <person name="Wunder E.A."/>
        </authorList>
    </citation>
    <scope>NUCLEOTIDE SEQUENCE [LARGE SCALE GENOMIC DNA]</scope>
    <source>
        <strain evidence="3">Yale</strain>
    </source>
</reference>
<keyword evidence="1" id="KW-0472">Membrane</keyword>
<gene>
    <name evidence="2" type="ORF">DLM75_10000</name>
</gene>
<comment type="caution">
    <text evidence="2">The sequence shown here is derived from an EMBL/GenBank/DDBJ whole genome shotgun (WGS) entry which is preliminary data.</text>
</comment>
<protein>
    <submittedName>
        <fullName evidence="2">Uncharacterized protein</fullName>
    </submittedName>
</protein>
<evidence type="ECO:0000313" key="2">
    <source>
        <dbReference type="EMBL" id="RHX90714.1"/>
    </source>
</evidence>
<dbReference type="Proteomes" id="UP000265798">
    <property type="component" value="Unassembled WGS sequence"/>
</dbReference>
<dbReference type="AlphaFoldDB" id="A0A396ZA77"/>
<sequence>MKLRPVSFLSLKTRKKNTDPIDFRLTLYLYFGFFSNVRIKKMIYVNRSITFKMPSCLVWREEFPSCRKQPA</sequence>
<dbReference type="EMBL" id="QHCT01000002">
    <property type="protein sequence ID" value="RHX90714.1"/>
    <property type="molecule type" value="Genomic_DNA"/>
</dbReference>
<keyword evidence="1" id="KW-0812">Transmembrane</keyword>
<keyword evidence="1" id="KW-1133">Transmembrane helix</keyword>
<evidence type="ECO:0000313" key="3">
    <source>
        <dbReference type="Proteomes" id="UP000265798"/>
    </source>
</evidence>
<accession>A0A396ZA77</accession>
<evidence type="ECO:0000256" key="1">
    <source>
        <dbReference type="SAM" id="Phobius"/>
    </source>
</evidence>
<name>A0A396ZA77_9LEPT</name>
<feature type="transmembrane region" description="Helical" evidence="1">
    <location>
        <begin position="21"/>
        <end position="39"/>
    </location>
</feature>